<evidence type="ECO:0000313" key="3">
    <source>
        <dbReference type="Proteomes" id="UP001159405"/>
    </source>
</evidence>
<evidence type="ECO:0000313" key="2">
    <source>
        <dbReference type="EMBL" id="CAH3132536.1"/>
    </source>
</evidence>
<dbReference type="InterPro" id="IPR008160">
    <property type="entry name" value="Collagen"/>
</dbReference>
<protein>
    <submittedName>
        <fullName evidence="2">Uncharacterized protein</fullName>
    </submittedName>
</protein>
<feature type="compositionally biased region" description="Basic and acidic residues" evidence="1">
    <location>
        <begin position="52"/>
        <end position="62"/>
    </location>
</feature>
<accession>A0ABN8P6X0</accession>
<sequence length="108" mass="10888">CFQGSPSLPGRNGVNGHNGLPGREGQDGAKGENCVMGPPGPGLNGHNGSPGRDGRDGPKGEKGVAGAPGSRAAKGEMGASGTDTDHRNWKQCAWKNNDGRDIGLIKAC</sequence>
<evidence type="ECO:0000256" key="1">
    <source>
        <dbReference type="SAM" id="MobiDB-lite"/>
    </source>
</evidence>
<dbReference type="Proteomes" id="UP001159405">
    <property type="component" value="Unassembled WGS sequence"/>
</dbReference>
<comment type="caution">
    <text evidence="2">The sequence shown here is derived from an EMBL/GenBank/DDBJ whole genome shotgun (WGS) entry which is preliminary data.</text>
</comment>
<keyword evidence="3" id="KW-1185">Reference proteome</keyword>
<proteinExistence type="predicted"/>
<dbReference type="EMBL" id="CALNXK010000051">
    <property type="protein sequence ID" value="CAH3132536.1"/>
    <property type="molecule type" value="Genomic_DNA"/>
</dbReference>
<gene>
    <name evidence="2" type="ORF">PLOB_00035961</name>
</gene>
<organism evidence="2 3">
    <name type="scientific">Porites lobata</name>
    <dbReference type="NCBI Taxonomy" id="104759"/>
    <lineage>
        <taxon>Eukaryota</taxon>
        <taxon>Metazoa</taxon>
        <taxon>Cnidaria</taxon>
        <taxon>Anthozoa</taxon>
        <taxon>Hexacorallia</taxon>
        <taxon>Scleractinia</taxon>
        <taxon>Fungiina</taxon>
        <taxon>Poritidae</taxon>
        <taxon>Porites</taxon>
    </lineage>
</organism>
<reference evidence="2 3" key="1">
    <citation type="submission" date="2022-05" db="EMBL/GenBank/DDBJ databases">
        <authorList>
            <consortium name="Genoscope - CEA"/>
            <person name="William W."/>
        </authorList>
    </citation>
    <scope>NUCLEOTIDE SEQUENCE [LARGE SCALE GENOMIC DNA]</scope>
</reference>
<feature type="region of interest" description="Disordered" evidence="1">
    <location>
        <begin position="1"/>
        <end position="88"/>
    </location>
</feature>
<name>A0ABN8P6X0_9CNID</name>
<feature type="non-terminal residue" evidence="2">
    <location>
        <position position="1"/>
    </location>
</feature>
<dbReference type="Pfam" id="PF01391">
    <property type="entry name" value="Collagen"/>
    <property type="match status" value="1"/>
</dbReference>